<name>A0A7I8JAJ4_SPIIN</name>
<keyword evidence="4" id="KW-1185">Reference proteome</keyword>
<proteinExistence type="predicted"/>
<dbReference type="Proteomes" id="UP000663760">
    <property type="component" value="Chromosome 10"/>
</dbReference>
<evidence type="ECO:0000313" key="4">
    <source>
        <dbReference type="Proteomes" id="UP000663760"/>
    </source>
</evidence>
<organism evidence="1">
    <name type="scientific">Spirodela intermedia</name>
    <name type="common">Intermediate duckweed</name>
    <dbReference type="NCBI Taxonomy" id="51605"/>
    <lineage>
        <taxon>Eukaryota</taxon>
        <taxon>Viridiplantae</taxon>
        <taxon>Streptophyta</taxon>
        <taxon>Embryophyta</taxon>
        <taxon>Tracheophyta</taxon>
        <taxon>Spermatophyta</taxon>
        <taxon>Magnoliopsida</taxon>
        <taxon>Liliopsida</taxon>
        <taxon>Araceae</taxon>
        <taxon>Lemnoideae</taxon>
        <taxon>Spirodela</taxon>
    </lineage>
</organism>
<protein>
    <submittedName>
        <fullName evidence="1">Uncharacterized protein</fullName>
    </submittedName>
</protein>
<evidence type="ECO:0000313" key="1">
    <source>
        <dbReference type="EMBL" id="CAA2627921.1"/>
    </source>
</evidence>
<sequence>MYELHHQNNSNLQNETNVKNLEMKSTHGGCETSFSLLKIVHRKTFAAK</sequence>
<evidence type="ECO:0000313" key="2">
    <source>
        <dbReference type="EMBL" id="CAA2627927.1"/>
    </source>
</evidence>
<dbReference type="EMBL" id="LR743597">
    <property type="protein sequence ID" value="CAA2627927.1"/>
    <property type="molecule type" value="Genomic_DNA"/>
</dbReference>
<reference evidence="1" key="1">
    <citation type="submission" date="2019-12" db="EMBL/GenBank/DDBJ databases">
        <authorList>
            <person name="Scholz U."/>
            <person name="Mascher M."/>
            <person name="Fiebig A."/>
        </authorList>
    </citation>
    <scope>NUCLEOTIDE SEQUENCE</scope>
</reference>
<accession>A0A7I8JAJ4</accession>
<dbReference type="AlphaFoldDB" id="A0A7I8JAJ4"/>
<gene>
    <name evidence="1" type="ORF">SI7747_10013570</name>
    <name evidence="2" type="ORF">SI7747_10013576</name>
    <name evidence="3" type="ORF">SI8410_10014671</name>
</gene>
<evidence type="ECO:0000313" key="3">
    <source>
        <dbReference type="EMBL" id="CAA7403993.1"/>
    </source>
</evidence>
<dbReference type="EMBL" id="LR746273">
    <property type="protein sequence ID" value="CAA7403993.1"/>
    <property type="molecule type" value="Genomic_DNA"/>
</dbReference>
<dbReference type="EMBL" id="LR743597">
    <property type="protein sequence ID" value="CAA2627921.1"/>
    <property type="molecule type" value="Genomic_DNA"/>
</dbReference>